<comment type="caution">
    <text evidence="5">The sequence shown here is derived from an EMBL/GenBank/DDBJ whole genome shotgun (WGS) entry which is preliminary data.</text>
</comment>
<proteinExistence type="inferred from homology"/>
<accession>A0AA38M3Y2</accession>
<evidence type="ECO:0000256" key="2">
    <source>
        <dbReference type="ARBA" id="ARBA00022676"/>
    </source>
</evidence>
<dbReference type="Pfam" id="PF00201">
    <property type="entry name" value="UDPGT"/>
    <property type="match status" value="2"/>
</dbReference>
<evidence type="ECO:0000313" key="6">
    <source>
        <dbReference type="Proteomes" id="UP001168821"/>
    </source>
</evidence>
<gene>
    <name evidence="5" type="ORF">Zmor_025266</name>
</gene>
<dbReference type="InterPro" id="IPR035595">
    <property type="entry name" value="UDP_glycos_trans_CS"/>
</dbReference>
<feature type="transmembrane region" description="Helical" evidence="4">
    <location>
        <begin position="527"/>
        <end position="549"/>
    </location>
</feature>
<evidence type="ECO:0008006" key="7">
    <source>
        <dbReference type="Google" id="ProtNLM"/>
    </source>
</evidence>
<dbReference type="EMBL" id="JALNTZ010000008">
    <property type="protein sequence ID" value="KAJ3642486.1"/>
    <property type="molecule type" value="Genomic_DNA"/>
</dbReference>
<dbReference type="SUPFAM" id="SSF53756">
    <property type="entry name" value="UDP-Glycosyltransferase/glycogen phosphorylase"/>
    <property type="match status" value="2"/>
</dbReference>
<evidence type="ECO:0000256" key="1">
    <source>
        <dbReference type="ARBA" id="ARBA00009995"/>
    </source>
</evidence>
<keyword evidence="3" id="KW-0808">Transferase</keyword>
<dbReference type="Gene3D" id="3.40.50.2000">
    <property type="entry name" value="Glycogen Phosphorylase B"/>
    <property type="match status" value="3"/>
</dbReference>
<keyword evidence="4" id="KW-0812">Transmembrane</keyword>
<evidence type="ECO:0000313" key="5">
    <source>
        <dbReference type="EMBL" id="KAJ3642486.1"/>
    </source>
</evidence>
<dbReference type="InterPro" id="IPR050271">
    <property type="entry name" value="UDP-glycosyltransferase"/>
</dbReference>
<dbReference type="InterPro" id="IPR002213">
    <property type="entry name" value="UDP_glucos_trans"/>
</dbReference>
<evidence type="ECO:0000256" key="4">
    <source>
        <dbReference type="SAM" id="Phobius"/>
    </source>
</evidence>
<dbReference type="Proteomes" id="UP001168821">
    <property type="component" value="Unassembled WGS sequence"/>
</dbReference>
<feature type="transmembrane region" description="Helical" evidence="4">
    <location>
        <begin position="473"/>
        <end position="496"/>
    </location>
</feature>
<comment type="similarity">
    <text evidence="1">Belongs to the UDP-glycosyltransferase family.</text>
</comment>
<dbReference type="AlphaFoldDB" id="A0AA38M3Y2"/>
<keyword evidence="4" id="KW-1133">Transmembrane helix</keyword>
<feature type="transmembrane region" description="Helical" evidence="4">
    <location>
        <begin position="1011"/>
        <end position="1030"/>
    </location>
</feature>
<dbReference type="FunFam" id="3.40.50.2000:FF:000050">
    <property type="entry name" value="UDP-glucuronosyltransferase"/>
    <property type="match status" value="2"/>
</dbReference>
<evidence type="ECO:0000256" key="3">
    <source>
        <dbReference type="ARBA" id="ARBA00022679"/>
    </source>
</evidence>
<keyword evidence="4" id="KW-0472">Membrane</keyword>
<dbReference type="PROSITE" id="PS00375">
    <property type="entry name" value="UDPGT"/>
    <property type="match status" value="2"/>
</dbReference>
<sequence length="1048" mass="118170">MPKTILGISIVAISLNVVLGAKILGLFPLPINSHRNLYTPLVQELVQRGHHVTVISPYEETIDSKNGSLRSIVLTGFVDWMTDGMKHVRTFDLADTNIFQKLQTVLTFLETMSEMTLGHRNVQRLIHSKETFDVVIITELLTHAHKALAPHFKAPLVSFSTIGLSSFTNLLVGNPAPPSYVPDLFSDYSSKMTFSERLTNSLMYLYTQVCFNWYVYPQQKQLMKKYVPGEYDFDQVIHNISLVLLNSHPSINQPVPIVPNVVEIGGFHIKPPKQLPQDLQEYLDNATNGVIYFSMGSNLKSVELPRGKRDAFVKTFAKLKQKVIWKWEEDVLPGQPENVKVDKWLPQSGILAHPNTRLFITHGGLLSTTETIYHGVPVLAIPVAADQKLNAQRIAKEGFGLSLEYKEISETTLTQKLDELLNNPKYAKNAKECSKIFQDRLAGPMETAIYWVEYVIRHKGAPHLKVAGVDLPWYKYMLLDVGLFIVLSLVLSVYVFCKLTKILISLCVPSKSPKLKHYTSRLSNPSVLYQLSHTMNIITLIVLTSFTYLTHSARILGVFPFIGKSHYFLGSALMRALAEQGHDVTVISPFGERTPPNGSYRDIVLVKTRETFERKLKVNMFDVGELNPLISLPFLMIMLSELGTLTLQEPPVQELIHSDEKFDAVIIEQFLTDDLKALASHFNAVQIVFSSTGSNLWIDSLVGNPSPPSYVPSAGLSYSSQMTFLQRVTNTLVYLLNVVMMHAYVYPNNEQTVQKYIPGAPHIEDFLYNASLVLLNSHHSFSQPVPHVPNMVEIGGFHIKPPKKLPQDLQTFLDGATEGAIYFSMGSNLRSVDLPIDKRDAILNAFAKLKQKVLWKWEDEELPNKPKNVEVRKWLPQQDVLAHPNVKLFVTHGGLLSTTETIYFGVPVLAIPIYGDQKMNAQLAVNDGYGLSLPYKEVNKETFAQNLDEVLNNPKYSNNAKAKSKLFHDRLKTPMETALYWIDYVIRHKGAPHLRVAALDLPWYKYHVLDVIGFVVLVAAIGGTVFYVLLTRMCPLLFKRLKNKVKTN</sequence>
<dbReference type="PANTHER" id="PTHR48043:SF159">
    <property type="entry name" value="EG:EG0003.4 PROTEIN-RELATED"/>
    <property type="match status" value="1"/>
</dbReference>
<dbReference type="GO" id="GO:0008194">
    <property type="term" value="F:UDP-glycosyltransferase activity"/>
    <property type="evidence" value="ECO:0007669"/>
    <property type="project" value="InterPro"/>
</dbReference>
<protein>
    <recommendedName>
        <fullName evidence="7">UDP-glycosyltransferases domain-containing protein</fullName>
    </recommendedName>
</protein>
<name>A0AA38M3Y2_9CUCU</name>
<organism evidence="5 6">
    <name type="scientific">Zophobas morio</name>
    <dbReference type="NCBI Taxonomy" id="2755281"/>
    <lineage>
        <taxon>Eukaryota</taxon>
        <taxon>Metazoa</taxon>
        <taxon>Ecdysozoa</taxon>
        <taxon>Arthropoda</taxon>
        <taxon>Hexapoda</taxon>
        <taxon>Insecta</taxon>
        <taxon>Pterygota</taxon>
        <taxon>Neoptera</taxon>
        <taxon>Endopterygota</taxon>
        <taxon>Coleoptera</taxon>
        <taxon>Polyphaga</taxon>
        <taxon>Cucujiformia</taxon>
        <taxon>Tenebrionidae</taxon>
        <taxon>Zophobas</taxon>
    </lineage>
</organism>
<dbReference type="PANTHER" id="PTHR48043">
    <property type="entry name" value="EG:EG0003.4 PROTEIN-RELATED"/>
    <property type="match status" value="1"/>
</dbReference>
<keyword evidence="2" id="KW-0328">Glycosyltransferase</keyword>
<reference evidence="5" key="1">
    <citation type="journal article" date="2023" name="G3 (Bethesda)">
        <title>Whole genome assemblies of Zophobas morio and Tenebrio molitor.</title>
        <authorList>
            <person name="Kaur S."/>
            <person name="Stinson S.A."/>
            <person name="diCenzo G.C."/>
        </authorList>
    </citation>
    <scope>NUCLEOTIDE SEQUENCE</scope>
    <source>
        <strain evidence="5">QUZm001</strain>
    </source>
</reference>
<dbReference type="CDD" id="cd03784">
    <property type="entry name" value="GT1_Gtf-like"/>
    <property type="match status" value="2"/>
</dbReference>
<keyword evidence="6" id="KW-1185">Reference proteome</keyword>